<organism evidence="8">
    <name type="scientific">Photinus pyralis</name>
    <name type="common">Common eastern firefly</name>
    <name type="synonym">Lampyris pyralis</name>
    <dbReference type="NCBI Taxonomy" id="7054"/>
    <lineage>
        <taxon>Eukaryota</taxon>
        <taxon>Metazoa</taxon>
        <taxon>Ecdysozoa</taxon>
        <taxon>Arthropoda</taxon>
        <taxon>Hexapoda</taxon>
        <taxon>Insecta</taxon>
        <taxon>Pterygota</taxon>
        <taxon>Neoptera</taxon>
        <taxon>Endopterygota</taxon>
        <taxon>Coleoptera</taxon>
        <taxon>Polyphaga</taxon>
        <taxon>Elateriformia</taxon>
        <taxon>Elateroidea</taxon>
        <taxon>Lampyridae</taxon>
        <taxon>Lampyrinae</taxon>
        <taxon>Photinus</taxon>
    </lineage>
</organism>
<dbReference type="FunFam" id="1.10.472.10:FF:000003">
    <property type="entry name" value="G1/S-specific cyclin-D2"/>
    <property type="match status" value="1"/>
</dbReference>
<dbReference type="AlphaFoldDB" id="A0A1Y1KV61"/>
<proteinExistence type="inferred from homology"/>
<feature type="domain" description="Cyclin C-terminal" evidence="7">
    <location>
        <begin position="155"/>
        <end position="265"/>
    </location>
</feature>
<dbReference type="InterPro" id="IPR036915">
    <property type="entry name" value="Cyclin-like_sf"/>
</dbReference>
<evidence type="ECO:0000313" key="10">
    <source>
        <dbReference type="Proteomes" id="UP000327044"/>
    </source>
</evidence>
<keyword evidence="3" id="KW-0131">Cell cycle</keyword>
<dbReference type="SMART" id="SM01332">
    <property type="entry name" value="Cyclin_C"/>
    <property type="match status" value="1"/>
</dbReference>
<evidence type="ECO:0000259" key="7">
    <source>
        <dbReference type="SMART" id="SM01332"/>
    </source>
</evidence>
<dbReference type="OrthoDB" id="306099at2759"/>
<comment type="similarity">
    <text evidence="4">Belongs to the cyclin family.</text>
</comment>
<dbReference type="InterPro" id="IPR004367">
    <property type="entry name" value="Cyclin_C-dom"/>
</dbReference>
<keyword evidence="10" id="KW-1185">Reference proteome</keyword>
<evidence type="ECO:0000313" key="9">
    <source>
        <dbReference type="EMBL" id="KAB0798913.1"/>
    </source>
</evidence>
<protein>
    <submittedName>
        <fullName evidence="8">Uncharacterized protein</fullName>
    </submittedName>
</protein>
<feature type="region of interest" description="Disordered" evidence="5">
    <location>
        <begin position="254"/>
        <end position="292"/>
    </location>
</feature>
<dbReference type="GO" id="GO:0000278">
    <property type="term" value="P:mitotic cell cycle"/>
    <property type="evidence" value="ECO:0007669"/>
    <property type="project" value="UniProtKB-ARBA"/>
</dbReference>
<feature type="domain" description="Cyclin-like" evidence="6">
    <location>
        <begin position="159"/>
        <end position="249"/>
    </location>
</feature>
<evidence type="ECO:0000256" key="1">
    <source>
        <dbReference type="ARBA" id="ARBA00022618"/>
    </source>
</evidence>
<dbReference type="PANTHER" id="PTHR10177">
    <property type="entry name" value="CYCLINS"/>
    <property type="match status" value="1"/>
</dbReference>
<evidence type="ECO:0000256" key="3">
    <source>
        <dbReference type="ARBA" id="ARBA00023306"/>
    </source>
</evidence>
<dbReference type="Gene3D" id="1.10.472.10">
    <property type="entry name" value="Cyclin-like"/>
    <property type="match status" value="2"/>
</dbReference>
<dbReference type="Pfam" id="PF02984">
    <property type="entry name" value="Cyclin_C"/>
    <property type="match status" value="1"/>
</dbReference>
<sequence length="292" mass="33013">MELSCTENPSVVNFAQKDPNIFCDRRVIENLLKDERKYVISCDYFNEVQVEIQPYMRNVVATWMMEVCEEQMCEEQVFPLAVNFMDRFLSVCVIKRQQLQLLAATCLLIASKIRSSTILTIDLLCAYTDYSITHSHITSWELLVLSKLQWNAAAITGFDYIDHITDRFAWGSESTYLRRHAHTLVSICYTEPALIQVAPSLIASACICAAMRGLRMSSTTTATVDICNLLNVDPESLENLRVFIDQAVEKGIPPSSQKANTYPNSNSCSNAAFESPKYGQPETPPDVENIYF</sequence>
<dbReference type="EMBL" id="VVIM01000005">
    <property type="protein sequence ID" value="KAB0798913.1"/>
    <property type="molecule type" value="Genomic_DNA"/>
</dbReference>
<dbReference type="SUPFAM" id="SSF47954">
    <property type="entry name" value="Cyclin-like"/>
    <property type="match status" value="2"/>
</dbReference>
<dbReference type="InterPro" id="IPR048258">
    <property type="entry name" value="Cyclins_cyclin-box"/>
</dbReference>
<dbReference type="InterPro" id="IPR013763">
    <property type="entry name" value="Cyclin-like_dom"/>
</dbReference>
<dbReference type="PROSITE" id="PS00292">
    <property type="entry name" value="CYCLINS"/>
    <property type="match status" value="1"/>
</dbReference>
<keyword evidence="2 4" id="KW-0195">Cyclin</keyword>
<dbReference type="SMART" id="SM00385">
    <property type="entry name" value="CYCLIN"/>
    <property type="match status" value="2"/>
</dbReference>
<evidence type="ECO:0000259" key="6">
    <source>
        <dbReference type="SMART" id="SM00385"/>
    </source>
</evidence>
<dbReference type="EMBL" id="GEZM01075587">
    <property type="protein sequence ID" value="JAV64050.1"/>
    <property type="molecule type" value="Transcribed_RNA"/>
</dbReference>
<feature type="domain" description="Cyclin-like" evidence="6">
    <location>
        <begin position="62"/>
        <end position="146"/>
    </location>
</feature>
<dbReference type="CDD" id="cd20516">
    <property type="entry name" value="CYCLIN_CCND_rpt2"/>
    <property type="match status" value="1"/>
</dbReference>
<feature type="compositionally biased region" description="Polar residues" evidence="5">
    <location>
        <begin position="254"/>
        <end position="272"/>
    </location>
</feature>
<dbReference type="GO" id="GO:0051301">
    <property type="term" value="P:cell division"/>
    <property type="evidence" value="ECO:0007669"/>
    <property type="project" value="UniProtKB-KW"/>
</dbReference>
<reference evidence="8" key="1">
    <citation type="journal article" date="2016" name="Sci. Rep.">
        <title>Molecular characterization of firefly nuptial gifts: a multi-omics approach sheds light on postcopulatory sexual selection.</title>
        <authorList>
            <person name="Al-Wathiqui N."/>
            <person name="Fallon T.R."/>
            <person name="South A."/>
            <person name="Weng J.K."/>
            <person name="Lewis S.M."/>
        </authorList>
    </citation>
    <scope>NUCLEOTIDE SEQUENCE</scope>
</reference>
<evidence type="ECO:0000256" key="5">
    <source>
        <dbReference type="SAM" id="MobiDB-lite"/>
    </source>
</evidence>
<dbReference type="Proteomes" id="UP000327044">
    <property type="component" value="Unassembled WGS sequence"/>
</dbReference>
<accession>A0A1Y1KV61</accession>
<keyword evidence="1" id="KW-0132">Cell division</keyword>
<reference evidence="9 10" key="2">
    <citation type="journal article" date="2018" name="Elife">
        <title>Firefly genomes illuminate parallel origins of bioluminescence in beetles.</title>
        <authorList>
            <person name="Fallon T.R."/>
            <person name="Lower S.E."/>
            <person name="Chang C.H."/>
            <person name="Bessho-Uehara M."/>
            <person name="Martin G.J."/>
            <person name="Bewick A.J."/>
            <person name="Behringer M."/>
            <person name="Debat H.J."/>
            <person name="Wong I."/>
            <person name="Day J.C."/>
            <person name="Suvorov A."/>
            <person name="Silva C.J."/>
            <person name="Stanger-Hall K.F."/>
            <person name="Hall D.W."/>
            <person name="Schmitz R.J."/>
            <person name="Nelson D.R."/>
            <person name="Lewis S.M."/>
            <person name="Shigenobu S."/>
            <person name="Bybee S.M."/>
            <person name="Larracuente A.M."/>
            <person name="Oba Y."/>
            <person name="Weng J.K."/>
        </authorList>
    </citation>
    <scope>NUCLEOTIDE SEQUENCE [LARGE SCALE GENOMIC DNA]</scope>
    <source>
        <strain evidence="9">1611_PpyrPB1</strain>
        <tissue evidence="9">Whole body</tissue>
    </source>
</reference>
<gene>
    <name evidence="9" type="ORF">PPYR_06793</name>
</gene>
<evidence type="ECO:0000256" key="2">
    <source>
        <dbReference type="ARBA" id="ARBA00023127"/>
    </source>
</evidence>
<evidence type="ECO:0000313" key="8">
    <source>
        <dbReference type="EMBL" id="JAV64050.1"/>
    </source>
</evidence>
<dbReference type="InParanoid" id="A0A1Y1KV61"/>
<evidence type="ECO:0000256" key="4">
    <source>
        <dbReference type="RuleBase" id="RU000383"/>
    </source>
</evidence>
<reference evidence="9" key="3">
    <citation type="submission" date="2019-08" db="EMBL/GenBank/DDBJ databases">
        <authorList>
            <consortium name="Photinus pyralis genome working group"/>
            <person name="Fallon T.R."/>
            <person name="Sander Lower S.E."/>
            <person name="Weng J.-K."/>
        </authorList>
    </citation>
    <scope>NUCLEOTIDE SEQUENCE</scope>
    <source>
        <strain evidence="9">1611_PpyrPB1</strain>
        <tissue evidence="9">Whole body</tissue>
    </source>
</reference>
<dbReference type="InterPro" id="IPR006671">
    <property type="entry name" value="Cyclin_N"/>
</dbReference>
<dbReference type="InterPro" id="IPR039361">
    <property type="entry name" value="Cyclin"/>
</dbReference>
<name>A0A1Y1KV61_PHOPY</name>
<dbReference type="Pfam" id="PF00134">
    <property type="entry name" value="Cyclin_N"/>
    <property type="match status" value="1"/>
</dbReference>